<dbReference type="EMBL" id="JAUSUN010000004">
    <property type="protein sequence ID" value="MDQ0412868.1"/>
    <property type="molecule type" value="Genomic_DNA"/>
</dbReference>
<dbReference type="Proteomes" id="UP001242313">
    <property type="component" value="Unassembled WGS sequence"/>
</dbReference>
<dbReference type="Pfam" id="PF08757">
    <property type="entry name" value="CotH"/>
    <property type="match status" value="1"/>
</dbReference>
<keyword evidence="1" id="KW-0946">Virion</keyword>
<dbReference type="PANTHER" id="PTHR40050:SF1">
    <property type="entry name" value="INNER SPORE COAT PROTEIN H"/>
    <property type="match status" value="1"/>
</dbReference>
<evidence type="ECO:0000313" key="1">
    <source>
        <dbReference type="EMBL" id="MDQ0412868.1"/>
    </source>
</evidence>
<accession>A0ABU0FU09</accession>
<name>A0ABU0FU09_9BACI</name>
<proteinExistence type="predicted"/>
<dbReference type="PANTHER" id="PTHR40050">
    <property type="entry name" value="INNER SPORE COAT PROTEIN H"/>
    <property type="match status" value="1"/>
</dbReference>
<keyword evidence="1" id="KW-0167">Capsid protein</keyword>
<reference evidence="1 2" key="1">
    <citation type="submission" date="2023-07" db="EMBL/GenBank/DDBJ databases">
        <title>Genomic Encyclopedia of Type Strains, Phase IV (KMG-IV): sequencing the most valuable type-strain genomes for metagenomic binning, comparative biology and taxonomic classification.</title>
        <authorList>
            <person name="Goeker M."/>
        </authorList>
    </citation>
    <scope>NUCLEOTIDE SEQUENCE [LARGE SCALE GENOMIC DNA]</scope>
    <source>
        <strain evidence="1 2">DSM 19598</strain>
    </source>
</reference>
<dbReference type="InterPro" id="IPR014867">
    <property type="entry name" value="Spore_coat_CotH_CotH2/3/7"/>
</dbReference>
<sequence>MHDEIPKLNIIMDREHLTFLERNIWHEEPISCQLVANNLSHDAGITYRGNHTRKFQKKSYKINFGIYNEEFEAREMHLNAEFCDPSFIRNKLSFDFFKMIGSISPNCNHVLIELNGEPAGIYLQLESVDDVFLQKRHLPYGPIYYASNRQSNFSLLTTKGEPKESLTSGYVRKLGKEEDDLDLERLIIKINSIPRNDFGEEIWEYLDVKKYLTWLCGAVCTQNYDGFIQNYALYRHGQTGLYENIPWDYDATFGRNWNGKAMKYNQVPIEGFNTLTARILDVKEFRIQYRLLLEEIVEEYFTVKKIEPMITNLYNKLRPHIAFDPYKMTDIELFEREPEFILQFILNRNHYLRDHLDELI</sequence>
<gene>
    <name evidence="1" type="ORF">J2S25_001048</name>
</gene>
<dbReference type="RefSeq" id="WP_307191408.1">
    <property type="nucleotide sequence ID" value="NZ_JAUSUN010000004.1"/>
</dbReference>
<organism evidence="1 2">
    <name type="scientific">Mesobacillus stamsii</name>
    <dbReference type="NCBI Taxonomy" id="225347"/>
    <lineage>
        <taxon>Bacteria</taxon>
        <taxon>Bacillati</taxon>
        <taxon>Bacillota</taxon>
        <taxon>Bacilli</taxon>
        <taxon>Bacillales</taxon>
        <taxon>Bacillaceae</taxon>
        <taxon>Mesobacillus</taxon>
    </lineage>
</organism>
<keyword evidence="2" id="KW-1185">Reference proteome</keyword>
<comment type="caution">
    <text evidence="1">The sequence shown here is derived from an EMBL/GenBank/DDBJ whole genome shotgun (WGS) entry which is preliminary data.</text>
</comment>
<evidence type="ECO:0000313" key="2">
    <source>
        <dbReference type="Proteomes" id="UP001242313"/>
    </source>
</evidence>
<protein>
    <submittedName>
        <fullName evidence="1">Spore coat protein H</fullName>
    </submittedName>
</protein>